<dbReference type="CDD" id="cd13124">
    <property type="entry name" value="MATE_SpoVB_like"/>
    <property type="match status" value="1"/>
</dbReference>
<keyword evidence="4 6" id="KW-1133">Transmembrane helix</keyword>
<evidence type="ECO:0000256" key="5">
    <source>
        <dbReference type="ARBA" id="ARBA00023136"/>
    </source>
</evidence>
<feature type="transmembrane region" description="Helical" evidence="6">
    <location>
        <begin position="458"/>
        <end position="479"/>
    </location>
</feature>
<organism evidence="7 8">
    <name type="scientific">Anoxybacter fermentans</name>
    <dbReference type="NCBI Taxonomy" id="1323375"/>
    <lineage>
        <taxon>Bacteria</taxon>
        <taxon>Bacillati</taxon>
        <taxon>Bacillota</taxon>
        <taxon>Clostridia</taxon>
        <taxon>Halanaerobiales</taxon>
        <taxon>Anoxybacter</taxon>
    </lineage>
</organism>
<feature type="transmembrane region" description="Helical" evidence="6">
    <location>
        <begin position="90"/>
        <end position="110"/>
    </location>
</feature>
<dbReference type="EMBL" id="CP016379">
    <property type="protein sequence ID" value="AZR74954.1"/>
    <property type="molecule type" value="Genomic_DNA"/>
</dbReference>
<dbReference type="KEGG" id="aft:BBF96_14950"/>
<feature type="transmembrane region" description="Helical" evidence="6">
    <location>
        <begin position="164"/>
        <end position="183"/>
    </location>
</feature>
<evidence type="ECO:0000256" key="3">
    <source>
        <dbReference type="ARBA" id="ARBA00022692"/>
    </source>
</evidence>
<keyword evidence="2" id="KW-1003">Cell membrane</keyword>
<dbReference type="AlphaFoldDB" id="A0A3S9T334"/>
<feature type="transmembrane region" description="Helical" evidence="6">
    <location>
        <begin position="416"/>
        <end position="438"/>
    </location>
</feature>
<dbReference type="InterPro" id="IPR002797">
    <property type="entry name" value="Polysacc_synth"/>
</dbReference>
<proteinExistence type="predicted"/>
<feature type="transmembrane region" description="Helical" evidence="6">
    <location>
        <begin position="50"/>
        <end position="69"/>
    </location>
</feature>
<dbReference type="OrthoDB" id="9775950at2"/>
<evidence type="ECO:0000313" key="7">
    <source>
        <dbReference type="EMBL" id="AZR74954.1"/>
    </source>
</evidence>
<evidence type="ECO:0000256" key="2">
    <source>
        <dbReference type="ARBA" id="ARBA00022475"/>
    </source>
</evidence>
<evidence type="ECO:0000256" key="1">
    <source>
        <dbReference type="ARBA" id="ARBA00004651"/>
    </source>
</evidence>
<dbReference type="GO" id="GO:0005886">
    <property type="term" value="C:plasma membrane"/>
    <property type="evidence" value="ECO:0007669"/>
    <property type="project" value="UniProtKB-SubCell"/>
</dbReference>
<feature type="transmembrane region" description="Helical" evidence="6">
    <location>
        <begin position="366"/>
        <end position="386"/>
    </location>
</feature>
<dbReference type="PANTHER" id="PTHR30250">
    <property type="entry name" value="PST FAMILY PREDICTED COLANIC ACID TRANSPORTER"/>
    <property type="match status" value="1"/>
</dbReference>
<reference evidence="7 8" key="1">
    <citation type="submission" date="2016-07" db="EMBL/GenBank/DDBJ databases">
        <title>Genome and transcriptome analysis of iron-reducing fermentative bacteria Anoxybacter fermentans.</title>
        <authorList>
            <person name="Zeng X."/>
            <person name="Shao Z."/>
        </authorList>
    </citation>
    <scope>NUCLEOTIDE SEQUENCE [LARGE SCALE GENOMIC DNA]</scope>
    <source>
        <strain evidence="7 8">DY22613</strain>
    </source>
</reference>
<dbReference type="InterPro" id="IPR024923">
    <property type="entry name" value="PG_synth_SpoVB"/>
</dbReference>
<feature type="transmembrane region" description="Helical" evidence="6">
    <location>
        <begin position="189"/>
        <end position="210"/>
    </location>
</feature>
<dbReference type="PIRSF" id="PIRSF038958">
    <property type="entry name" value="PG_synth_SpoVB"/>
    <property type="match status" value="1"/>
</dbReference>
<evidence type="ECO:0000313" key="8">
    <source>
        <dbReference type="Proteomes" id="UP000267250"/>
    </source>
</evidence>
<evidence type="ECO:0000256" key="4">
    <source>
        <dbReference type="ARBA" id="ARBA00022989"/>
    </source>
</evidence>
<sequence length="540" mass="58503">MVGNEKVNFLKGAAILSAAGIFSRFLGLIYRIVVTRLIGAEGVGLYQMAYPIYSILLVVSVSGIPVALAKLISERMALGQKREALRTFRVALGLSFIFGSLLSILLFIGARPLVTFIDLDPRSYYSIIAIAPAILIVSVMAAYRGFFQGLQNMVPTAVSQVLEQIVRMMTMIGLVYFLLPYGIELSAAGAAFAAVTGAIAGLLILLVIYFRYVKSAGLEFEQGEKDGEKLARVVKQISNYAIPISLGALVLPLMNLVDLVFVPHRLQVIGFTVEEATFQYGGLTLALTLVHFPGIITTSLRTSLVPSISSAFTLNDIDTIKRQATRALRFAVLIGLPSSAGLYILAEPLCWLIFDEPFAAVPLHFVAWGVFFIALQQISAGILQGVGKVKVPARNLLIGAGVNAVINYTLTGIPQFGIRGAALGTVMGFATAAFLNLISLRRTVKFCFQLKDMLLKPIFAAGVMAGTVFFSNYGLYYFLQIFLSREVSKTIATIVSVGIGVVIFLITLLITGGLREQDLRALPGFKRLISPLQRLKLLRS</sequence>
<feature type="transmembrane region" description="Helical" evidence="6">
    <location>
        <begin position="237"/>
        <end position="257"/>
    </location>
</feature>
<name>A0A3S9T334_9FIRM</name>
<dbReference type="InterPro" id="IPR050833">
    <property type="entry name" value="Poly_Biosynth_Transport"/>
</dbReference>
<feature type="transmembrane region" description="Helical" evidence="6">
    <location>
        <begin position="12"/>
        <end position="30"/>
    </location>
</feature>
<protein>
    <submittedName>
        <fullName evidence="7">Polysaccharide biosynthesis protein</fullName>
    </submittedName>
</protein>
<feature type="transmembrane region" description="Helical" evidence="6">
    <location>
        <begin position="491"/>
        <end position="510"/>
    </location>
</feature>
<feature type="transmembrane region" description="Helical" evidence="6">
    <location>
        <begin position="277"/>
        <end position="296"/>
    </location>
</feature>
<keyword evidence="3 6" id="KW-0812">Transmembrane</keyword>
<gene>
    <name evidence="7" type="ORF">BBF96_14950</name>
</gene>
<dbReference type="Pfam" id="PF01943">
    <property type="entry name" value="Polysacc_synt"/>
    <property type="match status" value="1"/>
</dbReference>
<accession>A0A3S9T334</accession>
<evidence type="ECO:0000256" key="6">
    <source>
        <dbReference type="SAM" id="Phobius"/>
    </source>
</evidence>
<feature type="transmembrane region" description="Helical" evidence="6">
    <location>
        <begin position="122"/>
        <end position="143"/>
    </location>
</feature>
<keyword evidence="5 6" id="KW-0472">Membrane</keyword>
<feature type="transmembrane region" description="Helical" evidence="6">
    <location>
        <begin position="330"/>
        <end position="354"/>
    </location>
</feature>
<keyword evidence="8" id="KW-1185">Reference proteome</keyword>
<dbReference type="Proteomes" id="UP000267250">
    <property type="component" value="Chromosome"/>
</dbReference>
<dbReference type="PANTHER" id="PTHR30250:SF21">
    <property type="entry name" value="LIPID II FLIPPASE MURJ"/>
    <property type="match status" value="1"/>
</dbReference>
<comment type="subcellular location">
    <subcellularLocation>
        <location evidence="1">Cell membrane</location>
        <topology evidence="1">Multi-pass membrane protein</topology>
    </subcellularLocation>
</comment>
<feature type="transmembrane region" description="Helical" evidence="6">
    <location>
        <begin position="393"/>
        <end position="410"/>
    </location>
</feature>